<reference evidence="1 2" key="1">
    <citation type="submission" date="2016-04" db="EMBL/GenBank/DDBJ databases">
        <title>Evolutionary innovation and constraint leading to complex multicellularity in the Ascomycota.</title>
        <authorList>
            <person name="Cisse O."/>
            <person name="Nguyen A."/>
            <person name="Hewitt D.A."/>
            <person name="Jedd G."/>
            <person name="Stajich J.E."/>
        </authorList>
    </citation>
    <scope>NUCLEOTIDE SEQUENCE [LARGE SCALE GENOMIC DNA]</scope>
    <source>
        <strain evidence="1 2">DAH-3</strain>
    </source>
</reference>
<keyword evidence="2" id="KW-1185">Reference proteome</keyword>
<dbReference type="OrthoDB" id="1935146at2759"/>
<comment type="caution">
    <text evidence="1">The sequence shown here is derived from an EMBL/GenBank/DDBJ whole genome shotgun (WGS) entry which is preliminary data.</text>
</comment>
<protein>
    <submittedName>
        <fullName evidence="1">Uncharacterized protein</fullName>
    </submittedName>
</protein>
<proteinExistence type="predicted"/>
<evidence type="ECO:0000313" key="2">
    <source>
        <dbReference type="Proteomes" id="UP000186594"/>
    </source>
</evidence>
<gene>
    <name evidence="1" type="ORF">NEOLI_000258</name>
</gene>
<accession>A0A1U7LJC9</accession>
<dbReference type="AlphaFoldDB" id="A0A1U7LJC9"/>
<organism evidence="1 2">
    <name type="scientific">Neolecta irregularis (strain DAH-3)</name>
    <dbReference type="NCBI Taxonomy" id="1198029"/>
    <lineage>
        <taxon>Eukaryota</taxon>
        <taxon>Fungi</taxon>
        <taxon>Dikarya</taxon>
        <taxon>Ascomycota</taxon>
        <taxon>Taphrinomycotina</taxon>
        <taxon>Neolectales</taxon>
        <taxon>Neolectaceae</taxon>
        <taxon>Neolecta</taxon>
    </lineage>
</organism>
<sequence>MTDLMMAKFEVNGSMREVIDGRRVCPQCEEARGSMMFEFWGLKKNTPCSMPKLKVRHFKTWFQGTIAVEPVISLVISWWKHWIWAISNLQISKPNE</sequence>
<evidence type="ECO:0000313" key="1">
    <source>
        <dbReference type="EMBL" id="OLL22631.1"/>
    </source>
</evidence>
<dbReference type="EMBL" id="LXFE01003012">
    <property type="protein sequence ID" value="OLL22631.1"/>
    <property type="molecule type" value="Genomic_DNA"/>
</dbReference>
<dbReference type="Proteomes" id="UP000186594">
    <property type="component" value="Unassembled WGS sequence"/>
</dbReference>
<name>A0A1U7LJC9_NEOID</name>